<proteinExistence type="predicted"/>
<dbReference type="Proteomes" id="UP000776252">
    <property type="component" value="Unassembled WGS sequence"/>
</dbReference>
<evidence type="ECO:0000313" key="1">
    <source>
        <dbReference type="EMBL" id="MBU3159360.1"/>
    </source>
</evidence>
<gene>
    <name evidence="1" type="ORF">KPL37_06285</name>
</gene>
<keyword evidence="2" id="KW-1185">Reference proteome</keyword>
<dbReference type="RefSeq" id="WP_216146739.1">
    <property type="nucleotide sequence ID" value="NZ_JAHLDV010000008.1"/>
</dbReference>
<comment type="caution">
    <text evidence="1">The sequence shown here is derived from an EMBL/GenBank/DDBJ whole genome shotgun (WGS) entry which is preliminary data.</text>
</comment>
<dbReference type="EMBL" id="JAHLDV010000008">
    <property type="protein sequence ID" value="MBU3159360.1"/>
    <property type="molecule type" value="Genomic_DNA"/>
</dbReference>
<evidence type="ECO:0000313" key="2">
    <source>
        <dbReference type="Proteomes" id="UP000776252"/>
    </source>
</evidence>
<protein>
    <submittedName>
        <fullName evidence="1">Uncharacterized protein</fullName>
    </submittedName>
</protein>
<accession>A0ABS6BS95</accession>
<name>A0ABS6BS95_9CLOT</name>
<sequence length="88" mass="10435">MFRIVTYRKDICVESADISFLLFNYFEITIKSSPGSLKINNFGSRFRLPAKQFYWARQLQIIEDGRFEASKMLLKFQVVLLYTVKLKN</sequence>
<organism evidence="1 2">
    <name type="scientific">Clostridium frigoris</name>
    <dbReference type="NCBI Taxonomy" id="205327"/>
    <lineage>
        <taxon>Bacteria</taxon>
        <taxon>Bacillati</taxon>
        <taxon>Bacillota</taxon>
        <taxon>Clostridia</taxon>
        <taxon>Eubacteriales</taxon>
        <taxon>Clostridiaceae</taxon>
        <taxon>Clostridium</taxon>
    </lineage>
</organism>
<reference evidence="1 2" key="1">
    <citation type="submission" date="2021-06" db="EMBL/GenBank/DDBJ databases">
        <title>Clostridia strains as spoilage organisms.</title>
        <authorList>
            <person name="Wambui J."/>
            <person name="Stephan R."/>
            <person name="Stevens M.J.A."/>
        </authorList>
    </citation>
    <scope>NUCLEOTIDE SEQUENCE [LARGE SCALE GENOMIC DNA]</scope>
    <source>
        <strain evidence="1 2">DSM 14204</strain>
    </source>
</reference>